<protein>
    <recommendedName>
        <fullName evidence="2">BD-FAE-like domain-containing protein</fullName>
    </recommendedName>
</protein>
<dbReference type="PANTHER" id="PTHR48081:SF13">
    <property type="entry name" value="ALPHA_BETA HYDROLASE"/>
    <property type="match status" value="1"/>
</dbReference>
<dbReference type="ESTHER" id="9bact-a0a2e1vza0">
    <property type="family name" value="BD-FAE"/>
</dbReference>
<dbReference type="AlphaFoldDB" id="A0A381VFH7"/>
<dbReference type="InterPro" id="IPR050300">
    <property type="entry name" value="GDXG_lipolytic_enzyme"/>
</dbReference>
<gene>
    <name evidence="3" type="ORF">METZ01_LOCUS91372</name>
</gene>
<sequence>MARVTVFVALFGVLTAGPVVAQDVSVTADVVYGHKYGMALTFDVFTPPDAHGAAVLNMVSGGWRSSWRPHDASQRRYQPLLDAGFTVFAIRHGSSPKFVLPEIVPDVRRAVRYVKRNARRFGVDPNRLGVWGGSAGGHLSLMLGLASDEGDPSSEDAVLRVGNRVAAVVAYYPPVDLRPLARGSDPVNANTRFPALNFDPSEASSVSPIIHVSSDDPPTLLIHGDADGLVPVSNSHEMYAALQEHGVQSKVIIIPDADHGFVGADAELAMGALVDWFVEHLGVRTSN</sequence>
<evidence type="ECO:0000313" key="3">
    <source>
        <dbReference type="EMBL" id="SVA38518.1"/>
    </source>
</evidence>
<feature type="domain" description="BD-FAE-like" evidence="2">
    <location>
        <begin position="43"/>
        <end position="242"/>
    </location>
</feature>
<dbReference type="SUPFAM" id="SSF53474">
    <property type="entry name" value="alpha/beta-Hydrolases"/>
    <property type="match status" value="1"/>
</dbReference>
<organism evidence="3">
    <name type="scientific">marine metagenome</name>
    <dbReference type="NCBI Taxonomy" id="408172"/>
    <lineage>
        <taxon>unclassified sequences</taxon>
        <taxon>metagenomes</taxon>
        <taxon>ecological metagenomes</taxon>
    </lineage>
</organism>
<dbReference type="EMBL" id="UINC01008562">
    <property type="protein sequence ID" value="SVA38518.1"/>
    <property type="molecule type" value="Genomic_DNA"/>
</dbReference>
<dbReference type="InterPro" id="IPR029058">
    <property type="entry name" value="AB_hydrolase_fold"/>
</dbReference>
<dbReference type="InterPro" id="IPR049492">
    <property type="entry name" value="BD-FAE-like_dom"/>
</dbReference>
<accession>A0A381VFH7</accession>
<dbReference type="GO" id="GO:0016787">
    <property type="term" value="F:hydrolase activity"/>
    <property type="evidence" value="ECO:0007669"/>
    <property type="project" value="UniProtKB-KW"/>
</dbReference>
<dbReference type="PANTHER" id="PTHR48081">
    <property type="entry name" value="AB HYDROLASE SUPERFAMILY PROTEIN C4A8.06C"/>
    <property type="match status" value="1"/>
</dbReference>
<evidence type="ECO:0000256" key="1">
    <source>
        <dbReference type="ARBA" id="ARBA00022801"/>
    </source>
</evidence>
<reference evidence="3" key="1">
    <citation type="submission" date="2018-05" db="EMBL/GenBank/DDBJ databases">
        <authorList>
            <person name="Lanie J.A."/>
            <person name="Ng W.-L."/>
            <person name="Kazmierczak K.M."/>
            <person name="Andrzejewski T.M."/>
            <person name="Davidsen T.M."/>
            <person name="Wayne K.J."/>
            <person name="Tettelin H."/>
            <person name="Glass J.I."/>
            <person name="Rusch D."/>
            <person name="Podicherti R."/>
            <person name="Tsui H.-C.T."/>
            <person name="Winkler M.E."/>
        </authorList>
    </citation>
    <scope>NUCLEOTIDE SEQUENCE</scope>
</reference>
<evidence type="ECO:0000259" key="2">
    <source>
        <dbReference type="Pfam" id="PF20434"/>
    </source>
</evidence>
<keyword evidence="1" id="KW-0378">Hydrolase</keyword>
<proteinExistence type="predicted"/>
<dbReference type="Gene3D" id="3.40.50.1820">
    <property type="entry name" value="alpha/beta hydrolase"/>
    <property type="match status" value="1"/>
</dbReference>
<dbReference type="Pfam" id="PF20434">
    <property type="entry name" value="BD-FAE"/>
    <property type="match status" value="1"/>
</dbReference>
<name>A0A381VFH7_9ZZZZ</name>